<evidence type="ECO:0000313" key="3">
    <source>
        <dbReference type="Proteomes" id="UP000664882"/>
    </source>
</evidence>
<dbReference type="EMBL" id="JAGDFX010000001">
    <property type="protein sequence ID" value="MBO1518246.1"/>
    <property type="molecule type" value="Genomic_DNA"/>
</dbReference>
<evidence type="ECO:0000256" key="1">
    <source>
        <dbReference type="SAM" id="MobiDB-lite"/>
    </source>
</evidence>
<evidence type="ECO:0000313" key="2">
    <source>
        <dbReference type="EMBL" id="MBO1518246.1"/>
    </source>
</evidence>
<organism evidence="2 3">
    <name type="scientific">Oceanisphaera pacifica</name>
    <dbReference type="NCBI Taxonomy" id="2818389"/>
    <lineage>
        <taxon>Bacteria</taxon>
        <taxon>Pseudomonadati</taxon>
        <taxon>Pseudomonadota</taxon>
        <taxon>Gammaproteobacteria</taxon>
        <taxon>Aeromonadales</taxon>
        <taxon>Aeromonadaceae</taxon>
        <taxon>Oceanisphaera</taxon>
    </lineage>
</organism>
<gene>
    <name evidence="2" type="ORF">J3U76_01135</name>
</gene>
<name>A0ABS3NCD6_9GAMM</name>
<proteinExistence type="predicted"/>
<keyword evidence="3" id="KW-1185">Reference proteome</keyword>
<comment type="caution">
    <text evidence="2">The sequence shown here is derived from an EMBL/GenBank/DDBJ whole genome shotgun (WGS) entry which is preliminary data.</text>
</comment>
<reference evidence="2 3" key="1">
    <citation type="submission" date="2021-03" db="EMBL/GenBank/DDBJ databases">
        <title>Oceanisphaera sp. nov., isolated from the intestine.</title>
        <authorList>
            <person name="Zhao L.-H."/>
            <person name="Shi L.-F."/>
        </authorList>
    </citation>
    <scope>NUCLEOTIDE SEQUENCE [LARGE SCALE GENOMIC DNA]</scope>
    <source>
        <strain evidence="2 3">DM8</strain>
    </source>
</reference>
<feature type="compositionally biased region" description="Polar residues" evidence="1">
    <location>
        <begin position="11"/>
        <end position="20"/>
    </location>
</feature>
<protein>
    <submittedName>
        <fullName evidence="2">Uncharacterized protein</fullName>
    </submittedName>
</protein>
<dbReference type="RefSeq" id="WP_208003826.1">
    <property type="nucleotide sequence ID" value="NZ_JAGDFX010000001.1"/>
</dbReference>
<sequence length="152" mass="16817">MTANKKGLNPAQVQAPQSTKRNNDKTECSTNQQRQPIATKPATKTERAYMLLLSWPKGVTEGDILRHCRLSSGRNYASKAERALGIRLNRESMDNPDGIGCHYRYSVANCQDAERLASLISQMRHKRNAPALTPAEVAQLAAPYPLNNPAMV</sequence>
<feature type="region of interest" description="Disordered" evidence="1">
    <location>
        <begin position="1"/>
        <end position="42"/>
    </location>
</feature>
<accession>A0ABS3NCD6</accession>
<dbReference type="Proteomes" id="UP000664882">
    <property type="component" value="Unassembled WGS sequence"/>
</dbReference>